<name>A0A7T0FYL9_9BACT</name>
<dbReference type="EMBL" id="CP048685">
    <property type="protein sequence ID" value="QPJ60665.1"/>
    <property type="molecule type" value="Genomic_DNA"/>
</dbReference>
<keyword evidence="3 9" id="KW-0132">Cell division</keyword>
<gene>
    <name evidence="9" type="ORF">G3M70_01680</name>
</gene>
<dbReference type="AlphaFoldDB" id="A0A7T0FYL9"/>
<proteinExistence type="predicted"/>
<keyword evidence="6 8" id="KW-0472">Membrane</keyword>
<feature type="transmembrane region" description="Helical" evidence="8">
    <location>
        <begin position="12"/>
        <end position="31"/>
    </location>
</feature>
<reference evidence="9 10" key="1">
    <citation type="submission" date="2020-02" db="EMBL/GenBank/DDBJ databases">
        <title>Genomic and physiological characterization of two novel Nitrospinaceae genera.</title>
        <authorList>
            <person name="Mueller A.J."/>
            <person name="Jung M.-Y."/>
            <person name="Strachan C.R."/>
            <person name="Herbold C.W."/>
            <person name="Kirkegaard R.H."/>
            <person name="Daims H."/>
        </authorList>
    </citation>
    <scope>NUCLEOTIDE SEQUENCE [LARGE SCALE GENOMIC DNA]</scope>
    <source>
        <strain evidence="9">EB</strain>
    </source>
</reference>
<evidence type="ECO:0000256" key="4">
    <source>
        <dbReference type="ARBA" id="ARBA00022692"/>
    </source>
</evidence>
<keyword evidence="5 8" id="KW-1133">Transmembrane helix</keyword>
<evidence type="ECO:0000256" key="3">
    <source>
        <dbReference type="ARBA" id="ARBA00022618"/>
    </source>
</evidence>
<evidence type="ECO:0000256" key="5">
    <source>
        <dbReference type="ARBA" id="ARBA00022989"/>
    </source>
</evidence>
<comment type="subcellular location">
    <subcellularLocation>
        <location evidence="1">Cell membrane</location>
        <topology evidence="1">Single-pass type II membrane protein</topology>
    </subcellularLocation>
</comment>
<evidence type="ECO:0000256" key="7">
    <source>
        <dbReference type="ARBA" id="ARBA00023306"/>
    </source>
</evidence>
<evidence type="ECO:0000256" key="6">
    <source>
        <dbReference type="ARBA" id="ARBA00023136"/>
    </source>
</evidence>
<organism evidence="9 10">
    <name type="scientific">Candidatus Nitronauta litoralis</name>
    <dbReference type="NCBI Taxonomy" id="2705533"/>
    <lineage>
        <taxon>Bacteria</taxon>
        <taxon>Pseudomonadati</taxon>
        <taxon>Nitrospinota/Tectimicrobiota group</taxon>
        <taxon>Nitrospinota</taxon>
        <taxon>Nitrospinia</taxon>
        <taxon>Nitrospinales</taxon>
        <taxon>Nitrospinaceae</taxon>
        <taxon>Candidatus Nitronauta</taxon>
    </lineage>
</organism>
<evidence type="ECO:0000256" key="2">
    <source>
        <dbReference type="ARBA" id="ARBA00022475"/>
    </source>
</evidence>
<dbReference type="Pfam" id="PF04999">
    <property type="entry name" value="FtsL"/>
    <property type="match status" value="1"/>
</dbReference>
<dbReference type="KEGG" id="nli:G3M70_01680"/>
<evidence type="ECO:0000256" key="8">
    <source>
        <dbReference type="SAM" id="Phobius"/>
    </source>
</evidence>
<protein>
    <submittedName>
        <fullName evidence="9">Cell division protein FtsL</fullName>
    </submittedName>
</protein>
<evidence type="ECO:0000313" key="10">
    <source>
        <dbReference type="Proteomes" id="UP000594688"/>
    </source>
</evidence>
<evidence type="ECO:0000256" key="1">
    <source>
        <dbReference type="ARBA" id="ARBA00004401"/>
    </source>
</evidence>
<accession>A0A7T0FYL9</accession>
<dbReference type="Proteomes" id="UP000594688">
    <property type="component" value="Chromosome"/>
</dbReference>
<sequence length="103" mass="11824">MRHWVRLTPREFRVVALVSIPFVLAALTYVWPNVRMVLLAYEFQKQQRVHQTLLSKNEILKLERESLTALDRIAPIAKKDLGMQTPAPGQVVTVFLKEPSKTG</sequence>
<keyword evidence="4 8" id="KW-0812">Transmembrane</keyword>
<keyword evidence="7" id="KW-0131">Cell cycle</keyword>
<dbReference type="GO" id="GO:0005886">
    <property type="term" value="C:plasma membrane"/>
    <property type="evidence" value="ECO:0007669"/>
    <property type="project" value="UniProtKB-SubCell"/>
</dbReference>
<evidence type="ECO:0000313" key="9">
    <source>
        <dbReference type="EMBL" id="QPJ60665.1"/>
    </source>
</evidence>
<dbReference type="InterPro" id="IPR011922">
    <property type="entry name" value="Cell_div_FtsL"/>
</dbReference>
<dbReference type="GO" id="GO:0051301">
    <property type="term" value="P:cell division"/>
    <property type="evidence" value="ECO:0007669"/>
    <property type="project" value="UniProtKB-KW"/>
</dbReference>
<keyword evidence="2" id="KW-1003">Cell membrane</keyword>